<feature type="coiled-coil region" evidence="1">
    <location>
        <begin position="57"/>
        <end position="84"/>
    </location>
</feature>
<proteinExistence type="predicted"/>
<dbReference type="InterPro" id="IPR043767">
    <property type="entry name" value="DUF5713"/>
</dbReference>
<evidence type="ECO:0000256" key="1">
    <source>
        <dbReference type="SAM" id="Coils"/>
    </source>
</evidence>
<comment type="caution">
    <text evidence="2">The sequence shown here is derived from an EMBL/GenBank/DDBJ whole genome shotgun (WGS) entry which is preliminary data.</text>
</comment>
<evidence type="ECO:0000313" key="3">
    <source>
        <dbReference type="Proteomes" id="UP000294963"/>
    </source>
</evidence>
<keyword evidence="1" id="KW-0175">Coiled coil</keyword>
<name>A0A4R1XLV6_ACICA</name>
<accession>A0A4R1XLV6</accession>
<organism evidence="2 3">
    <name type="scientific">Acinetobacter calcoaceticus</name>
    <dbReference type="NCBI Taxonomy" id="471"/>
    <lineage>
        <taxon>Bacteria</taxon>
        <taxon>Pseudomonadati</taxon>
        <taxon>Pseudomonadota</taxon>
        <taxon>Gammaproteobacteria</taxon>
        <taxon>Moraxellales</taxon>
        <taxon>Moraxellaceae</taxon>
        <taxon>Acinetobacter</taxon>
        <taxon>Acinetobacter calcoaceticus/baumannii complex</taxon>
    </lineage>
</organism>
<dbReference type="Proteomes" id="UP000294963">
    <property type="component" value="Unassembled WGS sequence"/>
</dbReference>
<dbReference type="OrthoDB" id="8795357at2"/>
<keyword evidence="3" id="KW-1185">Reference proteome</keyword>
<dbReference type="AlphaFoldDB" id="A0A4R1XLV6"/>
<protein>
    <submittedName>
        <fullName evidence="2">Uncharacterized protein</fullName>
    </submittedName>
</protein>
<gene>
    <name evidence="2" type="ORF">EC844_11620</name>
</gene>
<dbReference type="EMBL" id="SLVJ01000016">
    <property type="protein sequence ID" value="TCM65057.1"/>
    <property type="molecule type" value="Genomic_DNA"/>
</dbReference>
<sequence length="113" mass="13010">MKIQNPKILQHTFLDDMYKDSYFPDPLVDQVKAVLLELCMQIETQQPQDLDGLYRLSHFATEQINDLQEAFDQANSEIETVARETISANVSFIAAAYGFVDADHEVLIETRDW</sequence>
<reference evidence="2 3" key="1">
    <citation type="submission" date="2019-03" db="EMBL/GenBank/DDBJ databases">
        <title>Genomic analyses of the natural microbiome of Caenorhabditis elegans.</title>
        <authorList>
            <person name="Samuel B."/>
        </authorList>
    </citation>
    <scope>NUCLEOTIDE SEQUENCE [LARGE SCALE GENOMIC DNA]</scope>
    <source>
        <strain evidence="2 3">JUb89</strain>
    </source>
</reference>
<evidence type="ECO:0000313" key="2">
    <source>
        <dbReference type="EMBL" id="TCM65057.1"/>
    </source>
</evidence>
<dbReference type="Pfam" id="PF18977">
    <property type="entry name" value="DUF5713"/>
    <property type="match status" value="1"/>
</dbReference>